<reference evidence="2 3" key="1">
    <citation type="journal article" date="2011" name="J. Bacteriol.">
        <title>Genome sequence of Methyloversatilis universalis FAM5T, a methylotrophic representative of the order Rhodocyclales.</title>
        <authorList>
            <person name="Kittichotirat W."/>
            <person name="Good N.M."/>
            <person name="Hall R."/>
            <person name="Bringel F."/>
            <person name="Lajus A."/>
            <person name="Medigue C."/>
            <person name="Smalley N.E."/>
            <person name="Beck D."/>
            <person name="Bumgarner R."/>
            <person name="Vuilleumier S."/>
            <person name="Kalyuzhnaya M.G."/>
        </authorList>
    </citation>
    <scope>NUCLEOTIDE SEQUENCE [LARGE SCALE GENOMIC DNA]</scope>
    <source>
        <strain evidence="3">ATCC BAA-1314 / JCM 13912 / FAM5</strain>
    </source>
</reference>
<evidence type="ECO:0000313" key="2">
    <source>
        <dbReference type="EMBL" id="EGK69996.1"/>
    </source>
</evidence>
<proteinExistence type="predicted"/>
<name>F5RI14_METUF</name>
<keyword evidence="3" id="KW-1185">Reference proteome</keyword>
<sequence length="76" mass="7730">MGPSTGRDAAIADRERRPVQAVIAGTRAPAMPGSVDGASVLLMGAALAVPSPRQQIQGHTGPAGISCRRARRTARG</sequence>
<protein>
    <submittedName>
        <fullName evidence="2">Uncharacterized protein</fullName>
    </submittedName>
</protein>
<evidence type="ECO:0000313" key="3">
    <source>
        <dbReference type="Proteomes" id="UP000005019"/>
    </source>
</evidence>
<gene>
    <name evidence="2" type="ORF">METUNv1_03964</name>
</gene>
<evidence type="ECO:0000256" key="1">
    <source>
        <dbReference type="SAM" id="MobiDB-lite"/>
    </source>
</evidence>
<accession>F5RI14</accession>
<dbReference type="EMBL" id="AFHG01000059">
    <property type="protein sequence ID" value="EGK69996.1"/>
    <property type="molecule type" value="Genomic_DNA"/>
</dbReference>
<feature type="region of interest" description="Disordered" evidence="1">
    <location>
        <begin position="52"/>
        <end position="76"/>
    </location>
</feature>
<dbReference type="STRING" id="1000565.METUNv1_03964"/>
<dbReference type="Proteomes" id="UP000005019">
    <property type="component" value="Unassembled WGS sequence"/>
</dbReference>
<organism evidence="2 3">
    <name type="scientific">Methyloversatilis universalis (strain ATCC BAA-1314 / DSM 25237 / JCM 13912 / CCUG 52030 / FAM5)</name>
    <dbReference type="NCBI Taxonomy" id="1000565"/>
    <lineage>
        <taxon>Bacteria</taxon>
        <taxon>Pseudomonadati</taxon>
        <taxon>Pseudomonadota</taxon>
        <taxon>Betaproteobacteria</taxon>
        <taxon>Nitrosomonadales</taxon>
        <taxon>Sterolibacteriaceae</taxon>
        <taxon>Methyloversatilis</taxon>
    </lineage>
</organism>
<dbReference type="AlphaFoldDB" id="F5RI14"/>
<comment type="caution">
    <text evidence="2">The sequence shown here is derived from an EMBL/GenBank/DDBJ whole genome shotgun (WGS) entry which is preliminary data.</text>
</comment>